<dbReference type="EMBL" id="SSBS01000003">
    <property type="protein sequence ID" value="THF32255.1"/>
    <property type="molecule type" value="Genomic_DNA"/>
</dbReference>
<name>A0AAQ2DD76_9PSED</name>
<protein>
    <recommendedName>
        <fullName evidence="3">Delta-60 repeat domain-containing protein</fullName>
    </recommendedName>
</protein>
<accession>A0AAQ2DD76</accession>
<reference evidence="1 2" key="1">
    <citation type="submission" date="2019-04" db="EMBL/GenBank/DDBJ databases">
        <title>Draft genome sequence of Pseudomonas sp. M7D1 isolated from rhizosphere of plant the flowery desert.</title>
        <authorList>
            <person name="Poblete-Morales M."/>
            <person name="Plaza N."/>
            <person name="Corsini G."/>
            <person name="Silva E."/>
        </authorList>
    </citation>
    <scope>NUCLEOTIDE SEQUENCE [LARGE SCALE GENOMIC DNA]</scope>
    <source>
        <strain evidence="1 2">M7D1</strain>
    </source>
</reference>
<gene>
    <name evidence="1" type="ORF">E5170_11365</name>
</gene>
<organism evidence="1 2">
    <name type="scientific">Pseudomonas atacamensis</name>
    <dbReference type="NCBI Taxonomy" id="2565368"/>
    <lineage>
        <taxon>Bacteria</taxon>
        <taxon>Pseudomonadati</taxon>
        <taxon>Pseudomonadota</taxon>
        <taxon>Gammaproteobacteria</taxon>
        <taxon>Pseudomonadales</taxon>
        <taxon>Pseudomonadaceae</taxon>
        <taxon>Pseudomonas</taxon>
    </lineage>
</organism>
<evidence type="ECO:0000313" key="1">
    <source>
        <dbReference type="EMBL" id="THF32255.1"/>
    </source>
</evidence>
<comment type="caution">
    <text evidence="1">The sequence shown here is derived from an EMBL/GenBank/DDBJ whole genome shotgun (WGS) entry which is preliminary data.</text>
</comment>
<dbReference type="Proteomes" id="UP000310574">
    <property type="component" value="Unassembled WGS sequence"/>
</dbReference>
<dbReference type="AlphaFoldDB" id="A0AAQ2DD76"/>
<proteinExistence type="predicted"/>
<dbReference type="Gene3D" id="2.80.10.50">
    <property type="match status" value="2"/>
</dbReference>
<sequence length="431" mass="46631">MDVAANISPGKFDPTFGNQGVATPKKPPDFSGNLVLRGVMVDKSGRTYIAGSVGQSNGDAYYLIRLDSNGVHDTQFGQSGYVTGQFEDGEGSHYFANEIVEQADGKLLLIGSFFQANLKRAIGVVRLDVAGNLDPAFNKTGKVAFYLTDDDTAHQMHQQLPNAANSKTGSQRSTVLPDGKIVLHTTVDRDGNKVATAVIRLLPDGTRDIEFNEGEIAYVLHPNFTHTELYDLLAKQDGTYVLAGCVRGNNPYRAVLNRLTATGKIDDSFAVDGFEVMDPIENSLSVNVLKVIGQTNKRLLSVGYTEATHHGVLISRESDGKPNIQFNAGKPLLSRLQGIDTLWLDASIQSSGHILVAGLSQVSSGFNHVIARFTDDGKLDTDFADGKGWRVFDLERGIWTGVAIGEGKMTFLGQRQVDGQRVQCVGRGLIE</sequence>
<evidence type="ECO:0000313" key="2">
    <source>
        <dbReference type="Proteomes" id="UP000310574"/>
    </source>
</evidence>
<dbReference type="InterPro" id="IPR013431">
    <property type="entry name" value="Delta_60_rpt"/>
</dbReference>
<dbReference type="NCBIfam" id="TIGR02608">
    <property type="entry name" value="delta_60_rpt"/>
    <property type="match status" value="5"/>
</dbReference>
<evidence type="ECO:0008006" key="3">
    <source>
        <dbReference type="Google" id="ProtNLM"/>
    </source>
</evidence>
<dbReference type="RefSeq" id="WP_136492819.1">
    <property type="nucleotide sequence ID" value="NZ_SSBS01000003.1"/>
</dbReference>
<dbReference type="Pfam" id="PF17164">
    <property type="entry name" value="DUF5122"/>
    <property type="match status" value="5"/>
</dbReference>